<name>A0ABV9YFE8_9PSEU</name>
<comment type="caution">
    <text evidence="1">The sequence shown here is derived from an EMBL/GenBank/DDBJ whole genome shotgun (WGS) entry which is preliminary data.</text>
</comment>
<evidence type="ECO:0000313" key="1">
    <source>
        <dbReference type="EMBL" id="MFC5060733.1"/>
    </source>
</evidence>
<dbReference type="RefSeq" id="WP_378034083.1">
    <property type="nucleotide sequence ID" value="NZ_JBHSIV010000001.1"/>
</dbReference>
<organism evidence="1 2">
    <name type="scientific">Actinomycetospora atypica</name>
    <dbReference type="NCBI Taxonomy" id="1290095"/>
    <lineage>
        <taxon>Bacteria</taxon>
        <taxon>Bacillati</taxon>
        <taxon>Actinomycetota</taxon>
        <taxon>Actinomycetes</taxon>
        <taxon>Pseudonocardiales</taxon>
        <taxon>Pseudonocardiaceae</taxon>
        <taxon>Actinomycetospora</taxon>
    </lineage>
</organism>
<dbReference type="Proteomes" id="UP001595947">
    <property type="component" value="Unassembled WGS sequence"/>
</dbReference>
<protein>
    <submittedName>
        <fullName evidence="1">Uncharacterized protein</fullName>
    </submittedName>
</protein>
<evidence type="ECO:0000313" key="2">
    <source>
        <dbReference type="Proteomes" id="UP001595947"/>
    </source>
</evidence>
<accession>A0ABV9YFE8</accession>
<reference evidence="2" key="1">
    <citation type="journal article" date="2019" name="Int. J. Syst. Evol. Microbiol.">
        <title>The Global Catalogue of Microorganisms (GCM) 10K type strain sequencing project: providing services to taxonomists for standard genome sequencing and annotation.</title>
        <authorList>
            <consortium name="The Broad Institute Genomics Platform"/>
            <consortium name="The Broad Institute Genome Sequencing Center for Infectious Disease"/>
            <person name="Wu L."/>
            <person name="Ma J."/>
        </authorList>
    </citation>
    <scope>NUCLEOTIDE SEQUENCE [LARGE SCALE GENOMIC DNA]</scope>
    <source>
        <strain evidence="2">CGMCC 4.7093</strain>
    </source>
</reference>
<dbReference type="EMBL" id="JBHSIV010000001">
    <property type="protein sequence ID" value="MFC5060733.1"/>
    <property type="molecule type" value="Genomic_DNA"/>
</dbReference>
<proteinExistence type="predicted"/>
<keyword evidence="2" id="KW-1185">Reference proteome</keyword>
<sequence>MTDWPAIGSRVVVWFERVPSKTPREPYEAVVDHVAGRSFTVEGLDATFNRSTGRSKPVRRTPGAFGSDTYVAVSVDSDRGREVLGDALRSDREADADAAVRAWLTDRSDQARRRAVAALEALDEH</sequence>
<gene>
    <name evidence="1" type="ORF">ACFPBZ_00810</name>
</gene>